<name>A0A3N4ZUE2_9MICO</name>
<feature type="region of interest" description="Disordered" evidence="1">
    <location>
        <begin position="126"/>
        <end position="151"/>
    </location>
</feature>
<keyword evidence="3" id="KW-1185">Reference proteome</keyword>
<evidence type="ECO:0000313" key="2">
    <source>
        <dbReference type="EMBL" id="RPF29048.1"/>
    </source>
</evidence>
<proteinExistence type="predicted"/>
<organism evidence="2 3">
    <name type="scientific">Georgenia muralis</name>
    <dbReference type="NCBI Taxonomy" id="154117"/>
    <lineage>
        <taxon>Bacteria</taxon>
        <taxon>Bacillati</taxon>
        <taxon>Actinomycetota</taxon>
        <taxon>Actinomycetes</taxon>
        <taxon>Micrococcales</taxon>
        <taxon>Bogoriellaceae</taxon>
        <taxon>Georgenia</taxon>
    </lineage>
</organism>
<gene>
    <name evidence="2" type="ORF">EDD32_3603</name>
</gene>
<dbReference type="RefSeq" id="WP_123919713.1">
    <property type="nucleotide sequence ID" value="NZ_RKRA01000001.1"/>
</dbReference>
<dbReference type="EMBL" id="RKRA01000001">
    <property type="protein sequence ID" value="RPF29048.1"/>
    <property type="molecule type" value="Genomic_DNA"/>
</dbReference>
<dbReference type="AlphaFoldDB" id="A0A3N4ZUE2"/>
<reference evidence="2 3" key="1">
    <citation type="submission" date="2018-11" db="EMBL/GenBank/DDBJ databases">
        <title>Sequencing the genomes of 1000 actinobacteria strains.</title>
        <authorList>
            <person name="Klenk H.-P."/>
        </authorList>
    </citation>
    <scope>NUCLEOTIDE SEQUENCE [LARGE SCALE GENOMIC DNA]</scope>
    <source>
        <strain evidence="2 3">DSM 14418</strain>
    </source>
</reference>
<comment type="caution">
    <text evidence="2">The sequence shown here is derived from an EMBL/GenBank/DDBJ whole genome shotgun (WGS) entry which is preliminary data.</text>
</comment>
<dbReference type="Proteomes" id="UP000280726">
    <property type="component" value="Unassembled WGS sequence"/>
</dbReference>
<accession>A0A3N4ZUE2</accession>
<evidence type="ECO:0000313" key="3">
    <source>
        <dbReference type="Proteomes" id="UP000280726"/>
    </source>
</evidence>
<protein>
    <submittedName>
        <fullName evidence="2">Uncharacterized protein</fullName>
    </submittedName>
</protein>
<sequence>MTGHDVASTLLELDGLRLLSTEEHHDTLVHRMGRDGRADLLIGGPLDPDDAPSSQGCWLGVEVGTYPATTPVLDTLLTAQDAGFTGFDRLRGALSGDGLVTLWWTEDFRPEDLSLASTRAIAHRADEGARHVREAMDGPRRREPTGTDNRSLEWADRAGDRALRRGGHSRWTFRAETFVGPYRWADGIDPRGDGPHVDVRDAFVQVGEGPWSVRTSVTGDDAVMWLEGRWPPDCIRLETGAGKVVVAGGLGLVAFALEDRHDLTRGFERALSIRDEPTFLDVALHALAKYSKLDVPVRPVMPKGLFGWQRPFTIVASTVTREARVRVLVPDRGELEDDGALSVAMTDLVRAGGHGSAEVLERFRDRFAGLDQALTRRPERG</sequence>
<evidence type="ECO:0000256" key="1">
    <source>
        <dbReference type="SAM" id="MobiDB-lite"/>
    </source>
</evidence>